<gene>
    <name evidence="1" type="ORF">SAMN05444004_11724</name>
</gene>
<evidence type="ECO:0000313" key="2">
    <source>
        <dbReference type="Proteomes" id="UP000198914"/>
    </source>
</evidence>
<evidence type="ECO:0000313" key="1">
    <source>
        <dbReference type="EMBL" id="SDZ49575.1"/>
    </source>
</evidence>
<dbReference type="AlphaFoldDB" id="A0A1H3TIU0"/>
<name>A0A1H3TIU0_9RHOB</name>
<accession>A0A1H3TIU0</accession>
<reference evidence="2" key="1">
    <citation type="submission" date="2016-10" db="EMBL/GenBank/DDBJ databases">
        <authorList>
            <person name="Varghese N."/>
            <person name="Submissions S."/>
        </authorList>
    </citation>
    <scope>NUCLEOTIDE SEQUENCE [LARGE SCALE GENOMIC DNA]</scope>
    <source>
        <strain evidence="2">DSM 100420</strain>
    </source>
</reference>
<dbReference type="STRING" id="1244108.SAMN05444004_11724"/>
<organism evidence="1 2">
    <name type="scientific">Jannaschia faecimaris</name>
    <dbReference type="NCBI Taxonomy" id="1244108"/>
    <lineage>
        <taxon>Bacteria</taxon>
        <taxon>Pseudomonadati</taxon>
        <taxon>Pseudomonadota</taxon>
        <taxon>Alphaproteobacteria</taxon>
        <taxon>Rhodobacterales</taxon>
        <taxon>Roseobacteraceae</taxon>
        <taxon>Jannaschia</taxon>
    </lineage>
</organism>
<dbReference type="Proteomes" id="UP000198914">
    <property type="component" value="Unassembled WGS sequence"/>
</dbReference>
<dbReference type="RefSeq" id="WP_092647372.1">
    <property type="nucleotide sequence ID" value="NZ_FNPX01000017.1"/>
</dbReference>
<proteinExistence type="predicted"/>
<keyword evidence="2" id="KW-1185">Reference proteome</keyword>
<dbReference type="OrthoDB" id="9781621at2"/>
<dbReference type="EMBL" id="FNPX01000017">
    <property type="protein sequence ID" value="SDZ49575.1"/>
    <property type="molecule type" value="Genomic_DNA"/>
</dbReference>
<sequence>MIYASGDLARGLTEPDHPIRIPFQHAILMGVAASRNAVHDLLGLSPVAYAQPFYATRVDLGSYGAVFTNVWNRQIGKTRAEGTAMKALINMQCIYPPSPSQGRAQICSTILGGR</sequence>
<protein>
    <submittedName>
        <fullName evidence="1">NADH dehydrogenase</fullName>
    </submittedName>
</protein>